<dbReference type="AlphaFoldDB" id="A0A9W8BKE2"/>
<dbReference type="InterPro" id="IPR036514">
    <property type="entry name" value="SGNH_hydro_sf"/>
</dbReference>
<gene>
    <name evidence="2" type="ORF">H4R26_002740</name>
</gene>
<dbReference type="InterPro" id="IPR001087">
    <property type="entry name" value="GDSL"/>
</dbReference>
<proteinExistence type="predicted"/>
<evidence type="ECO:0000256" key="1">
    <source>
        <dbReference type="ARBA" id="ARBA00022801"/>
    </source>
</evidence>
<dbReference type="Pfam" id="PF00657">
    <property type="entry name" value="Lipase_GDSL"/>
    <property type="match status" value="1"/>
</dbReference>
<evidence type="ECO:0000313" key="3">
    <source>
        <dbReference type="Proteomes" id="UP001150907"/>
    </source>
</evidence>
<dbReference type="InterPro" id="IPR051058">
    <property type="entry name" value="GDSL_Est/Lipase"/>
</dbReference>
<dbReference type="PANTHER" id="PTHR45648">
    <property type="entry name" value="GDSL LIPASE/ACYLHYDROLASE FAMILY PROTEIN (AFU_ORTHOLOGUE AFUA_4G14700)"/>
    <property type="match status" value="1"/>
</dbReference>
<name>A0A9W8BKE2_9FUNG</name>
<dbReference type="GO" id="GO:0016788">
    <property type="term" value="F:hydrolase activity, acting on ester bonds"/>
    <property type="evidence" value="ECO:0007669"/>
    <property type="project" value="InterPro"/>
</dbReference>
<sequence length="310" mass="33171">MALTHSPAYWNGRYSNSYVWNEYTAKLLNMNLANHAYGGATSNNELSPASSNNITIPSYHDQVSTWLSKNPNPLEYNLNNDLIQVEIGGNDILHRVAGLLTGAVDMNQFASQLASSIASDTQRLVSAGYKNIVIWNLPSVEKTPMVISMGAGVLVKPVVDAINAAVKSAVQSLQGVRVQDLNGLMGVALQPAVLAAMEITDSTDACYTTDAAGKVSICPDPDQHLFYDGIHPASRMHYLWGTVAAVLARDSKATIDAAEALKLITTFNIGQSNRDNNIIDDGIAPSETIVLSSIATSTPIYPTSALPKCH</sequence>
<evidence type="ECO:0000313" key="2">
    <source>
        <dbReference type="EMBL" id="KAJ2004026.1"/>
    </source>
</evidence>
<protein>
    <submittedName>
        <fullName evidence="2">Uncharacterized protein</fullName>
    </submittedName>
</protein>
<dbReference type="OrthoDB" id="1600564at2759"/>
<organism evidence="2 3">
    <name type="scientific">Coemansia thaxteri</name>
    <dbReference type="NCBI Taxonomy" id="2663907"/>
    <lineage>
        <taxon>Eukaryota</taxon>
        <taxon>Fungi</taxon>
        <taxon>Fungi incertae sedis</taxon>
        <taxon>Zoopagomycota</taxon>
        <taxon>Kickxellomycotina</taxon>
        <taxon>Kickxellomycetes</taxon>
        <taxon>Kickxellales</taxon>
        <taxon>Kickxellaceae</taxon>
        <taxon>Coemansia</taxon>
    </lineage>
</organism>
<accession>A0A9W8BKE2</accession>
<dbReference type="PANTHER" id="PTHR45648:SF22">
    <property type="entry name" value="GDSL LIPASE_ACYLHYDROLASE FAMILY PROTEIN (AFU_ORTHOLOGUE AFUA_4G14700)"/>
    <property type="match status" value="1"/>
</dbReference>
<comment type="caution">
    <text evidence="2">The sequence shown here is derived from an EMBL/GenBank/DDBJ whole genome shotgun (WGS) entry which is preliminary data.</text>
</comment>
<dbReference type="Proteomes" id="UP001150907">
    <property type="component" value="Unassembled WGS sequence"/>
</dbReference>
<dbReference type="EMBL" id="JANBQF010000180">
    <property type="protein sequence ID" value="KAJ2004026.1"/>
    <property type="molecule type" value="Genomic_DNA"/>
</dbReference>
<keyword evidence="1" id="KW-0378">Hydrolase</keyword>
<reference evidence="2" key="1">
    <citation type="submission" date="2022-07" db="EMBL/GenBank/DDBJ databases">
        <title>Phylogenomic reconstructions and comparative analyses of Kickxellomycotina fungi.</title>
        <authorList>
            <person name="Reynolds N.K."/>
            <person name="Stajich J.E."/>
            <person name="Barry K."/>
            <person name="Grigoriev I.V."/>
            <person name="Crous P."/>
            <person name="Smith M.E."/>
        </authorList>
    </citation>
    <scope>NUCLEOTIDE SEQUENCE</scope>
    <source>
        <strain evidence="2">IMI 214461</strain>
    </source>
</reference>
<keyword evidence="3" id="KW-1185">Reference proteome</keyword>
<dbReference type="SUPFAM" id="SSF52266">
    <property type="entry name" value="SGNH hydrolase"/>
    <property type="match status" value="1"/>
</dbReference>
<dbReference type="Gene3D" id="3.40.50.1110">
    <property type="entry name" value="SGNH hydrolase"/>
    <property type="match status" value="1"/>
</dbReference>